<dbReference type="PANTHER" id="PTHR30388">
    <property type="entry name" value="ALDEHYDE OXIDOREDUCTASE MOLYBDENUM COFACTOR ASSEMBLY PROTEIN"/>
    <property type="match status" value="1"/>
</dbReference>
<evidence type="ECO:0000259" key="2">
    <source>
        <dbReference type="Pfam" id="PF12804"/>
    </source>
</evidence>
<dbReference type="InterPro" id="IPR052698">
    <property type="entry name" value="MoCofactor_Util/Proc"/>
</dbReference>
<evidence type="ECO:0000313" key="4">
    <source>
        <dbReference type="EMBL" id="UYQ95858.1"/>
    </source>
</evidence>
<reference evidence="4" key="1">
    <citation type="submission" date="2022-10" db="EMBL/GenBank/DDBJ databases">
        <title>Chitinophaga sp. nov., isolated from soil.</title>
        <authorList>
            <person name="Jeon C.O."/>
        </authorList>
    </citation>
    <scope>NUCLEOTIDE SEQUENCE</scope>
    <source>
        <strain evidence="4">R8</strain>
    </source>
</reference>
<feature type="domain" description="MobA-like NTP transferase" evidence="2">
    <location>
        <begin position="361"/>
        <end position="517"/>
    </location>
</feature>
<evidence type="ECO:0000313" key="5">
    <source>
        <dbReference type="Proteomes" id="UP001162741"/>
    </source>
</evidence>
<dbReference type="Proteomes" id="UP001162741">
    <property type="component" value="Chromosome"/>
</dbReference>
<dbReference type="Gene3D" id="3.40.50.720">
    <property type="entry name" value="NAD(P)-binding Rossmann-like Domain"/>
    <property type="match status" value="1"/>
</dbReference>
<feature type="domain" description="XdhC- CoxI" evidence="1">
    <location>
        <begin position="13"/>
        <end position="78"/>
    </location>
</feature>
<dbReference type="InterPro" id="IPR027051">
    <property type="entry name" value="XdhC_Rossmann_dom"/>
</dbReference>
<dbReference type="RefSeq" id="WP_264283532.1">
    <property type="nucleotide sequence ID" value="NZ_CP107006.1"/>
</dbReference>
<evidence type="ECO:0000259" key="1">
    <source>
        <dbReference type="Pfam" id="PF02625"/>
    </source>
</evidence>
<dbReference type="InterPro" id="IPR025877">
    <property type="entry name" value="MobA-like_NTP_Trfase"/>
</dbReference>
<evidence type="ECO:0000259" key="3">
    <source>
        <dbReference type="Pfam" id="PF13478"/>
    </source>
</evidence>
<dbReference type="InterPro" id="IPR029044">
    <property type="entry name" value="Nucleotide-diphossugar_trans"/>
</dbReference>
<gene>
    <name evidence="4" type="ORF">MKQ68_12185</name>
</gene>
<proteinExistence type="predicted"/>
<dbReference type="InterPro" id="IPR003777">
    <property type="entry name" value="XdhC_CoxI"/>
</dbReference>
<name>A0ABY6J842_9BACT</name>
<dbReference type="CDD" id="cd04182">
    <property type="entry name" value="GT_2_like_f"/>
    <property type="match status" value="1"/>
</dbReference>
<accession>A0ABY6J842</accession>
<protein>
    <submittedName>
        <fullName evidence="4">NTP transferase domain-containing protein</fullName>
    </submittedName>
</protein>
<dbReference type="GO" id="GO:0016740">
    <property type="term" value="F:transferase activity"/>
    <property type="evidence" value="ECO:0007669"/>
    <property type="project" value="UniProtKB-KW"/>
</dbReference>
<organism evidence="4 5">
    <name type="scientific">Chitinophaga horti</name>
    <dbReference type="NCBI Taxonomy" id="2920382"/>
    <lineage>
        <taxon>Bacteria</taxon>
        <taxon>Pseudomonadati</taxon>
        <taxon>Bacteroidota</taxon>
        <taxon>Chitinophagia</taxon>
        <taxon>Chitinophagales</taxon>
        <taxon>Chitinophagaceae</taxon>
        <taxon>Chitinophaga</taxon>
    </lineage>
</organism>
<dbReference type="SUPFAM" id="SSF53448">
    <property type="entry name" value="Nucleotide-diphospho-sugar transferases"/>
    <property type="match status" value="1"/>
</dbReference>
<dbReference type="Pfam" id="PF12804">
    <property type="entry name" value="NTP_transf_3"/>
    <property type="match status" value="1"/>
</dbReference>
<keyword evidence="4" id="KW-0808">Transferase</keyword>
<feature type="domain" description="XdhC Rossmann" evidence="3">
    <location>
        <begin position="190"/>
        <end position="325"/>
    </location>
</feature>
<dbReference type="Pfam" id="PF02625">
    <property type="entry name" value="XdhC_CoxI"/>
    <property type="match status" value="1"/>
</dbReference>
<dbReference type="PANTHER" id="PTHR30388:SF6">
    <property type="entry name" value="XANTHINE DEHYDROGENASE SUBUNIT A-RELATED"/>
    <property type="match status" value="1"/>
</dbReference>
<sequence length="543" mass="58159">MKEIRQIIQAYEAARKRAVLATVVHIEGSAYRAPGARMLILEDGTLTGAVSGGCLEGDVLRKALLVMSEDKPLLVTYDTSDEEDAVIGVSLGCNGIIRILLEPMSAKVLQLLQQAVTGREPAILVTYFSLKDKKRVDQGTRLVYRDNGTSAPADLEADIARTMASGTSAFVQYSNDLTAFIEYIAPLPHLVIAGAGNDVMPLVQMAAILGWPVTLVDGRPAYANTQRFPGCQLLISKPEEALGQLQIDAQTAIVLTSHNYEYDKAILAAAIDTAARYIGLLGPHKKKVRLVEELSIDTTRLYGPTGLDIGAETPEEIALSVIGEIKAVFAQRKGGSLRDINGHIHTRQTQIVPPMQDYGIVLLAAGKSSRLGQPKQQLVYEGDTLLRNAVRSALGTGAHTVVVTSDDDAQLSDLPVAIVHNADAAEGMASSIRTGVRYLLDAHPTLQYVMVMVCDQPYVNTAHLQALIAAQQASSSPVAASFYAGRKGVPALFHRSLFPQLLALKGDTGAKHLIATLGDGVVVVPFPEGAIDVDTEEAYKRLV</sequence>
<dbReference type="Pfam" id="PF13478">
    <property type="entry name" value="XdhC_C"/>
    <property type="match status" value="1"/>
</dbReference>
<dbReference type="Gene3D" id="3.90.550.10">
    <property type="entry name" value="Spore Coat Polysaccharide Biosynthesis Protein SpsA, Chain A"/>
    <property type="match status" value="1"/>
</dbReference>
<dbReference type="EMBL" id="CP107006">
    <property type="protein sequence ID" value="UYQ95858.1"/>
    <property type="molecule type" value="Genomic_DNA"/>
</dbReference>
<keyword evidence="5" id="KW-1185">Reference proteome</keyword>